<dbReference type="AlphaFoldDB" id="A0A251P902"/>
<dbReference type="EMBL" id="CM007655">
    <property type="protein sequence ID" value="ONI08062.1"/>
    <property type="molecule type" value="Genomic_DNA"/>
</dbReference>
<proteinExistence type="predicted"/>
<dbReference type="Gramene" id="ONI08062">
    <property type="protein sequence ID" value="ONI08062"/>
    <property type="gene ID" value="PRUPE_5G156300"/>
</dbReference>
<evidence type="ECO:0000313" key="2">
    <source>
        <dbReference type="Proteomes" id="UP000006882"/>
    </source>
</evidence>
<dbReference type="PANTHER" id="PTHR48238:SF1">
    <property type="entry name" value="(RAPE) HYPOTHETICAL PROTEIN"/>
    <property type="match status" value="1"/>
</dbReference>
<dbReference type="Proteomes" id="UP000006882">
    <property type="component" value="Chromosome G5"/>
</dbReference>
<accession>A0A251P902</accession>
<protein>
    <submittedName>
        <fullName evidence="1">Uncharacterized protein</fullName>
    </submittedName>
</protein>
<reference evidence="1 2" key="1">
    <citation type="journal article" date="2013" name="Nat. Genet.">
        <title>The high-quality draft genome of peach (Prunus persica) identifies unique patterns of genetic diversity, domestication and genome evolution.</title>
        <authorList>
            <consortium name="International Peach Genome Initiative"/>
            <person name="Verde I."/>
            <person name="Abbott A.G."/>
            <person name="Scalabrin S."/>
            <person name="Jung S."/>
            <person name="Shu S."/>
            <person name="Marroni F."/>
            <person name="Zhebentyayeva T."/>
            <person name="Dettori M.T."/>
            <person name="Grimwood J."/>
            <person name="Cattonaro F."/>
            <person name="Zuccolo A."/>
            <person name="Rossini L."/>
            <person name="Jenkins J."/>
            <person name="Vendramin E."/>
            <person name="Meisel L.A."/>
            <person name="Decroocq V."/>
            <person name="Sosinski B."/>
            <person name="Prochnik S."/>
            <person name="Mitros T."/>
            <person name="Policriti A."/>
            <person name="Cipriani G."/>
            <person name="Dondini L."/>
            <person name="Ficklin S."/>
            <person name="Goodstein D.M."/>
            <person name="Xuan P."/>
            <person name="Del Fabbro C."/>
            <person name="Aramini V."/>
            <person name="Copetti D."/>
            <person name="Gonzalez S."/>
            <person name="Horner D.S."/>
            <person name="Falchi R."/>
            <person name="Lucas S."/>
            <person name="Mica E."/>
            <person name="Maldonado J."/>
            <person name="Lazzari B."/>
            <person name="Bielenberg D."/>
            <person name="Pirona R."/>
            <person name="Miculan M."/>
            <person name="Barakat A."/>
            <person name="Testolin R."/>
            <person name="Stella A."/>
            <person name="Tartarini S."/>
            <person name="Tonutti P."/>
            <person name="Arus P."/>
            <person name="Orellana A."/>
            <person name="Wells C."/>
            <person name="Main D."/>
            <person name="Vizzotto G."/>
            <person name="Silva H."/>
            <person name="Salamini F."/>
            <person name="Schmutz J."/>
            <person name="Morgante M."/>
            <person name="Rokhsar D.S."/>
        </authorList>
    </citation>
    <scope>NUCLEOTIDE SEQUENCE [LARGE SCALE GENOMIC DNA]</scope>
    <source>
        <strain evidence="2">cv. Nemared</strain>
    </source>
</reference>
<dbReference type="PANTHER" id="PTHR48238">
    <property type="entry name" value="BNACNNG09570D PROTEIN"/>
    <property type="match status" value="1"/>
</dbReference>
<name>A0A251P902_PRUPE</name>
<evidence type="ECO:0000313" key="1">
    <source>
        <dbReference type="EMBL" id="ONI08062.1"/>
    </source>
</evidence>
<sequence length="196" mass="20962">MFGKVRASSCPAESLERPPSKILKDDSLSIYEATLMKLKLGSKRNLSPCSNEVVGEIYNGSTSSSSNSEPIKIDLNCASAAASRGHTEVASSPQEQEEFMTLDTDCSSVTSSTSSTDCHSLGTSKQQRSTNVSVLYLFSKFKRAQEDICSSSGDAMTKESASISPSCSGCQSLNSTEQRLEMECVNSLPASHICML</sequence>
<keyword evidence="2" id="KW-1185">Reference proteome</keyword>
<organism evidence="1 2">
    <name type="scientific">Prunus persica</name>
    <name type="common">Peach</name>
    <name type="synonym">Amygdalus persica</name>
    <dbReference type="NCBI Taxonomy" id="3760"/>
    <lineage>
        <taxon>Eukaryota</taxon>
        <taxon>Viridiplantae</taxon>
        <taxon>Streptophyta</taxon>
        <taxon>Embryophyta</taxon>
        <taxon>Tracheophyta</taxon>
        <taxon>Spermatophyta</taxon>
        <taxon>Magnoliopsida</taxon>
        <taxon>eudicotyledons</taxon>
        <taxon>Gunneridae</taxon>
        <taxon>Pentapetalae</taxon>
        <taxon>rosids</taxon>
        <taxon>fabids</taxon>
        <taxon>Rosales</taxon>
        <taxon>Rosaceae</taxon>
        <taxon>Amygdaloideae</taxon>
        <taxon>Amygdaleae</taxon>
        <taxon>Prunus</taxon>
    </lineage>
</organism>
<gene>
    <name evidence="1" type="ORF">PRUPE_5G156300</name>
</gene>